<evidence type="ECO:0000256" key="3">
    <source>
        <dbReference type="ARBA" id="ARBA00013014"/>
    </source>
</evidence>
<dbReference type="Pfam" id="PF08546">
    <property type="entry name" value="ApbA_C"/>
    <property type="match status" value="1"/>
</dbReference>
<evidence type="ECO:0000256" key="4">
    <source>
        <dbReference type="ARBA" id="ARBA00019465"/>
    </source>
</evidence>
<dbReference type="InterPro" id="IPR013328">
    <property type="entry name" value="6PGD_dom2"/>
</dbReference>
<dbReference type="GO" id="GO:0005737">
    <property type="term" value="C:cytoplasm"/>
    <property type="evidence" value="ECO:0007669"/>
    <property type="project" value="TreeGrafter"/>
</dbReference>
<sequence length="314" mass="35158">MKTTDFTLIGLGGVGGYFGYKLAGRYTADHTVNITFIAREKTYEIVKEQGLTLLSPETGDIKVRPHQIFKDPADSGHADVFIICVKEYDLEKICNQLKDKISNDTVILPLMNGVDIYERIRKIIKIGIVLPACVYVASHIKEKGVVEHKGSPGKIIVGKDPENKQFDPQTIVDLFKDAAIDIDYKEDSFPAIWSKYFFIASFGLVSARYNKSIGQVNEEPELHERALKIMQEIELIAFKKEISIPENIIEQTFQKAASFPYQTPTSLQLDVQSGKEHTELELFAGAIIAYGKALNIAVPETTAIYKEIREGLLV</sequence>
<evidence type="ECO:0000256" key="5">
    <source>
        <dbReference type="ARBA" id="ARBA00022857"/>
    </source>
</evidence>
<dbReference type="GO" id="GO:0015940">
    <property type="term" value="P:pantothenate biosynthetic process"/>
    <property type="evidence" value="ECO:0007669"/>
    <property type="project" value="UniProtKB-UniPathway"/>
</dbReference>
<evidence type="ECO:0000259" key="10">
    <source>
        <dbReference type="Pfam" id="PF02558"/>
    </source>
</evidence>
<dbReference type="SUPFAM" id="SSF48179">
    <property type="entry name" value="6-phosphogluconate dehydrogenase C-terminal domain-like"/>
    <property type="match status" value="1"/>
</dbReference>
<keyword evidence="9" id="KW-0566">Pantothenate biosynthesis</keyword>
<dbReference type="InterPro" id="IPR036291">
    <property type="entry name" value="NAD(P)-bd_dom_sf"/>
</dbReference>
<dbReference type="Pfam" id="PF02558">
    <property type="entry name" value="ApbA"/>
    <property type="match status" value="1"/>
</dbReference>
<dbReference type="PANTHER" id="PTHR21708">
    <property type="entry name" value="PROBABLE 2-DEHYDROPANTOATE 2-REDUCTASE"/>
    <property type="match status" value="1"/>
</dbReference>
<accession>A0A0D0FSM1</accession>
<dbReference type="InterPro" id="IPR013332">
    <property type="entry name" value="KPR_N"/>
</dbReference>
<proteinExistence type="inferred from homology"/>
<keyword evidence="5 9" id="KW-0521">NADP</keyword>
<evidence type="ECO:0000256" key="1">
    <source>
        <dbReference type="ARBA" id="ARBA00004994"/>
    </source>
</evidence>
<dbReference type="EMBL" id="JXRA01000102">
    <property type="protein sequence ID" value="KIO75414.1"/>
    <property type="molecule type" value="Genomic_DNA"/>
</dbReference>
<dbReference type="Gene3D" id="3.40.50.720">
    <property type="entry name" value="NAD(P)-binding Rossmann-like Domain"/>
    <property type="match status" value="1"/>
</dbReference>
<dbReference type="InterPro" id="IPR008927">
    <property type="entry name" value="6-PGluconate_DH-like_C_sf"/>
</dbReference>
<evidence type="ECO:0000256" key="2">
    <source>
        <dbReference type="ARBA" id="ARBA00007870"/>
    </source>
</evidence>
<dbReference type="STRING" id="1503925.TH53_20795"/>
<comment type="function">
    <text evidence="9">Catalyzes the NADPH-dependent reduction of ketopantoate into pantoic acid.</text>
</comment>
<dbReference type="InterPro" id="IPR003710">
    <property type="entry name" value="ApbA"/>
</dbReference>
<evidence type="ECO:0000259" key="11">
    <source>
        <dbReference type="Pfam" id="PF08546"/>
    </source>
</evidence>
<dbReference type="PANTHER" id="PTHR21708:SF26">
    <property type="entry name" value="2-DEHYDROPANTOATE 2-REDUCTASE"/>
    <property type="match status" value="1"/>
</dbReference>
<protein>
    <recommendedName>
        <fullName evidence="4 9">2-dehydropantoate 2-reductase</fullName>
        <ecNumber evidence="3 9">1.1.1.169</ecNumber>
    </recommendedName>
    <alternativeName>
        <fullName evidence="7 9">Ketopantoate reductase</fullName>
    </alternativeName>
</protein>
<comment type="caution">
    <text evidence="12">The sequence shown here is derived from an EMBL/GenBank/DDBJ whole genome shotgun (WGS) entry which is preliminary data.</text>
</comment>
<gene>
    <name evidence="12" type="ORF">TH53_20795</name>
</gene>
<dbReference type="InterPro" id="IPR013752">
    <property type="entry name" value="KPA_reductase"/>
</dbReference>
<dbReference type="SUPFAM" id="SSF51735">
    <property type="entry name" value="NAD(P)-binding Rossmann-fold domains"/>
    <property type="match status" value="1"/>
</dbReference>
<name>A0A0D0FSM1_9SPHI</name>
<comment type="pathway">
    <text evidence="1 9">Cofactor biosynthesis; (R)-pantothenate biosynthesis; (R)-pantoate from 3-methyl-2-oxobutanoate: step 2/2.</text>
</comment>
<dbReference type="NCBIfam" id="TIGR00745">
    <property type="entry name" value="apbA_panE"/>
    <property type="match status" value="1"/>
</dbReference>
<dbReference type="InterPro" id="IPR051402">
    <property type="entry name" value="KPR-Related"/>
</dbReference>
<comment type="similarity">
    <text evidence="2 9">Belongs to the ketopantoate reductase family.</text>
</comment>
<evidence type="ECO:0000313" key="12">
    <source>
        <dbReference type="EMBL" id="KIO75414.1"/>
    </source>
</evidence>
<comment type="catalytic activity">
    <reaction evidence="8 9">
        <text>(R)-pantoate + NADP(+) = 2-dehydropantoate + NADPH + H(+)</text>
        <dbReference type="Rhea" id="RHEA:16233"/>
        <dbReference type="ChEBI" id="CHEBI:11561"/>
        <dbReference type="ChEBI" id="CHEBI:15378"/>
        <dbReference type="ChEBI" id="CHEBI:15980"/>
        <dbReference type="ChEBI" id="CHEBI:57783"/>
        <dbReference type="ChEBI" id="CHEBI:58349"/>
        <dbReference type="EC" id="1.1.1.169"/>
    </reaction>
</comment>
<dbReference type="Proteomes" id="UP000032049">
    <property type="component" value="Unassembled WGS sequence"/>
</dbReference>
<dbReference type="EC" id="1.1.1.169" evidence="3 9"/>
<reference evidence="12 13" key="1">
    <citation type="submission" date="2015-01" db="EMBL/GenBank/DDBJ databases">
        <title>Draft genome sequence of Pedobacter sp. NL19 isolated from sludge of an effluent treatment pond in an abandoned uranium mine.</title>
        <authorList>
            <person name="Santos T."/>
            <person name="Caetano T."/>
            <person name="Covas C."/>
            <person name="Cruz A."/>
            <person name="Mendo S."/>
        </authorList>
    </citation>
    <scope>NUCLEOTIDE SEQUENCE [LARGE SCALE GENOMIC DNA]</scope>
    <source>
        <strain evidence="12 13">NL19</strain>
    </source>
</reference>
<dbReference type="UniPathway" id="UPA00028">
    <property type="reaction ID" value="UER00004"/>
</dbReference>
<keyword evidence="6 9" id="KW-0560">Oxidoreductase</keyword>
<dbReference type="Gene3D" id="1.10.1040.10">
    <property type="entry name" value="N-(1-d-carboxylethyl)-l-norvaline Dehydrogenase, domain 2"/>
    <property type="match status" value="1"/>
</dbReference>
<evidence type="ECO:0000256" key="6">
    <source>
        <dbReference type="ARBA" id="ARBA00023002"/>
    </source>
</evidence>
<dbReference type="GO" id="GO:0008677">
    <property type="term" value="F:2-dehydropantoate 2-reductase activity"/>
    <property type="evidence" value="ECO:0007669"/>
    <property type="project" value="UniProtKB-EC"/>
</dbReference>
<dbReference type="OrthoDB" id="9796561at2"/>
<evidence type="ECO:0000256" key="7">
    <source>
        <dbReference type="ARBA" id="ARBA00032024"/>
    </source>
</evidence>
<evidence type="ECO:0000256" key="9">
    <source>
        <dbReference type="RuleBase" id="RU362068"/>
    </source>
</evidence>
<keyword evidence="13" id="KW-1185">Reference proteome</keyword>
<feature type="domain" description="Ketopantoate reductase C-terminal" evidence="11">
    <location>
        <begin position="191"/>
        <end position="309"/>
    </location>
</feature>
<dbReference type="AlphaFoldDB" id="A0A0D0FSM1"/>
<feature type="domain" description="Ketopantoate reductase N-terminal" evidence="10">
    <location>
        <begin position="7"/>
        <end position="159"/>
    </location>
</feature>
<evidence type="ECO:0000256" key="8">
    <source>
        <dbReference type="ARBA" id="ARBA00048793"/>
    </source>
</evidence>
<organism evidence="12 13">
    <name type="scientific">Pedobacter lusitanus</name>
    <dbReference type="NCBI Taxonomy" id="1503925"/>
    <lineage>
        <taxon>Bacteria</taxon>
        <taxon>Pseudomonadati</taxon>
        <taxon>Bacteroidota</taxon>
        <taxon>Sphingobacteriia</taxon>
        <taxon>Sphingobacteriales</taxon>
        <taxon>Sphingobacteriaceae</taxon>
        <taxon>Pedobacter</taxon>
    </lineage>
</organism>
<dbReference type="RefSeq" id="WP_041885092.1">
    <property type="nucleotide sequence ID" value="NZ_CP157278.1"/>
</dbReference>
<evidence type="ECO:0000313" key="13">
    <source>
        <dbReference type="Proteomes" id="UP000032049"/>
    </source>
</evidence>